<evidence type="ECO:0000313" key="3">
    <source>
        <dbReference type="Proteomes" id="UP001597062"/>
    </source>
</evidence>
<reference evidence="3" key="1">
    <citation type="journal article" date="2019" name="Int. J. Syst. Evol. Microbiol.">
        <title>The Global Catalogue of Microorganisms (GCM) 10K type strain sequencing project: providing services to taxonomists for standard genome sequencing and annotation.</title>
        <authorList>
            <consortium name="The Broad Institute Genomics Platform"/>
            <consortium name="The Broad Institute Genome Sequencing Center for Infectious Disease"/>
            <person name="Wu L."/>
            <person name="Ma J."/>
        </authorList>
    </citation>
    <scope>NUCLEOTIDE SEQUENCE [LARGE SCALE GENOMIC DNA]</scope>
    <source>
        <strain evidence="3">CCUG 60527</strain>
    </source>
</reference>
<protein>
    <submittedName>
        <fullName evidence="2">Uncharacterized protein</fullName>
    </submittedName>
</protein>
<proteinExistence type="predicted"/>
<keyword evidence="1" id="KW-1133">Transmembrane helix</keyword>
<keyword evidence="1" id="KW-0812">Transmembrane</keyword>
<evidence type="ECO:0000313" key="2">
    <source>
        <dbReference type="EMBL" id="MFD0992546.1"/>
    </source>
</evidence>
<comment type="caution">
    <text evidence="2">The sequence shown here is derived from an EMBL/GenBank/DDBJ whole genome shotgun (WGS) entry which is preliminary data.</text>
</comment>
<sequence length="75" mass="8543">MIDKLFLKYLTKKGKIGYFVGQIITASLWAYYIFGVEKLSRANGEVKLFAGLLINTVLWGVISVMLWKKQNITSL</sequence>
<gene>
    <name evidence="2" type="ORF">ACFQ1U_04960</name>
</gene>
<evidence type="ECO:0000256" key="1">
    <source>
        <dbReference type="SAM" id="Phobius"/>
    </source>
</evidence>
<keyword evidence="1" id="KW-0472">Membrane</keyword>
<dbReference type="Proteomes" id="UP001597062">
    <property type="component" value="Unassembled WGS sequence"/>
</dbReference>
<dbReference type="EMBL" id="JBHTJR010000026">
    <property type="protein sequence ID" value="MFD0992546.1"/>
    <property type="molecule type" value="Genomic_DNA"/>
</dbReference>
<accession>A0ABW3JR47</accession>
<feature type="transmembrane region" description="Helical" evidence="1">
    <location>
        <begin position="16"/>
        <end position="34"/>
    </location>
</feature>
<dbReference type="RefSeq" id="WP_386105946.1">
    <property type="nucleotide sequence ID" value="NZ_JBHTJR010000026.1"/>
</dbReference>
<organism evidence="2 3">
    <name type="scientific">Tenacibaculum geojense</name>
    <dbReference type="NCBI Taxonomy" id="915352"/>
    <lineage>
        <taxon>Bacteria</taxon>
        <taxon>Pseudomonadati</taxon>
        <taxon>Bacteroidota</taxon>
        <taxon>Flavobacteriia</taxon>
        <taxon>Flavobacteriales</taxon>
        <taxon>Flavobacteriaceae</taxon>
        <taxon>Tenacibaculum</taxon>
    </lineage>
</organism>
<feature type="transmembrane region" description="Helical" evidence="1">
    <location>
        <begin position="46"/>
        <end position="67"/>
    </location>
</feature>
<keyword evidence="3" id="KW-1185">Reference proteome</keyword>
<name>A0ABW3JR47_9FLAO</name>